<evidence type="ECO:0000313" key="2">
    <source>
        <dbReference type="EMBL" id="MCW6512045.1"/>
    </source>
</evidence>
<keyword evidence="3" id="KW-1185">Reference proteome</keyword>
<dbReference type="Proteomes" id="UP001165667">
    <property type="component" value="Unassembled WGS sequence"/>
</dbReference>
<dbReference type="InterPro" id="IPR044016">
    <property type="entry name" value="Big_13"/>
</dbReference>
<gene>
    <name evidence="2" type="ORF">M8523_29340</name>
</gene>
<dbReference type="RefSeq" id="WP_282588422.1">
    <property type="nucleotide sequence ID" value="NZ_JAMOIM010000038.1"/>
</dbReference>
<dbReference type="Gene3D" id="2.60.40.10">
    <property type="entry name" value="Immunoglobulins"/>
    <property type="match status" value="1"/>
</dbReference>
<dbReference type="AlphaFoldDB" id="A0AA41Z3C8"/>
<proteinExistence type="predicted"/>
<organism evidence="2 3">
    <name type="scientific">Lichenifustis flavocetrariae</name>
    <dbReference type="NCBI Taxonomy" id="2949735"/>
    <lineage>
        <taxon>Bacteria</taxon>
        <taxon>Pseudomonadati</taxon>
        <taxon>Pseudomonadota</taxon>
        <taxon>Alphaproteobacteria</taxon>
        <taxon>Hyphomicrobiales</taxon>
        <taxon>Lichenihabitantaceae</taxon>
        <taxon>Lichenifustis</taxon>
    </lineage>
</organism>
<name>A0AA41Z3C8_9HYPH</name>
<comment type="caution">
    <text evidence="2">The sequence shown here is derived from an EMBL/GenBank/DDBJ whole genome shotgun (WGS) entry which is preliminary data.</text>
</comment>
<dbReference type="InterPro" id="IPR013783">
    <property type="entry name" value="Ig-like_fold"/>
</dbReference>
<sequence length="242" mass="26157">MNSTLQSVLSESAQSADVSGACPVAALSGAGDPNATVQFTVDGRTITDTTKADKTGAWAYTPRGLANGSHTIVARETNQAGKAGEASLSFTLETSAPSVTMTLAAQPEPPSAEAAIKADHLIRLFLDEINAINRRKGDPLSIYREYRQQYGKKVSLNMFLTKDGRRLGEELMIVPLQKQWILCRSSEEKVGSGEDIDLSNFFSDPNSADADAKKVHEIVGTLMNQAKPEIPSMRSKFEAFFE</sequence>
<reference evidence="2" key="1">
    <citation type="submission" date="2022-05" db="EMBL/GenBank/DDBJ databases">
        <authorList>
            <person name="Pankratov T."/>
        </authorList>
    </citation>
    <scope>NUCLEOTIDE SEQUENCE</scope>
    <source>
        <strain evidence="2">BP6-180914</strain>
    </source>
</reference>
<feature type="domain" description="Bacterial Ig-like" evidence="1">
    <location>
        <begin position="27"/>
        <end position="94"/>
    </location>
</feature>
<protein>
    <submittedName>
        <fullName evidence="2">Ig-like domain-containing protein</fullName>
    </submittedName>
</protein>
<evidence type="ECO:0000259" key="1">
    <source>
        <dbReference type="Pfam" id="PF19077"/>
    </source>
</evidence>
<accession>A0AA41Z3C8</accession>
<evidence type="ECO:0000313" key="3">
    <source>
        <dbReference type="Proteomes" id="UP001165667"/>
    </source>
</evidence>
<dbReference type="Pfam" id="PF19077">
    <property type="entry name" value="Big_13"/>
    <property type="match status" value="1"/>
</dbReference>
<dbReference type="EMBL" id="JAMOIM010000038">
    <property type="protein sequence ID" value="MCW6512045.1"/>
    <property type="molecule type" value="Genomic_DNA"/>
</dbReference>